<evidence type="ECO:0008006" key="5">
    <source>
        <dbReference type="Google" id="ProtNLM"/>
    </source>
</evidence>
<sequence length="100" mass="9861">MLVVLATVAIILTAVGNAGAGSSLGVSGTDQVTSTPAPTTGQSAPGPTVRYVSEPADNPGDQAYCNLQADRANAMAGNDPTSAKWVVESANANGCKIVAS</sequence>
<evidence type="ECO:0000313" key="3">
    <source>
        <dbReference type="EMBL" id="MFC7448415.1"/>
    </source>
</evidence>
<name>A0ABW2RXA5_9NOCA</name>
<dbReference type="RefSeq" id="WP_378404441.1">
    <property type="nucleotide sequence ID" value="NZ_JBHTCS010000012.1"/>
</dbReference>
<comment type="caution">
    <text evidence="3">The sequence shown here is derived from an EMBL/GenBank/DDBJ whole genome shotgun (WGS) entry which is preliminary data.</text>
</comment>
<evidence type="ECO:0000256" key="2">
    <source>
        <dbReference type="SAM" id="SignalP"/>
    </source>
</evidence>
<feature type="signal peptide" evidence="2">
    <location>
        <begin position="1"/>
        <end position="20"/>
    </location>
</feature>
<dbReference type="EMBL" id="JBHTCS010000012">
    <property type="protein sequence ID" value="MFC7448415.1"/>
    <property type="molecule type" value="Genomic_DNA"/>
</dbReference>
<reference evidence="4" key="1">
    <citation type="journal article" date="2019" name="Int. J. Syst. Evol. Microbiol.">
        <title>The Global Catalogue of Microorganisms (GCM) 10K type strain sequencing project: providing services to taxonomists for standard genome sequencing and annotation.</title>
        <authorList>
            <consortium name="The Broad Institute Genomics Platform"/>
            <consortium name="The Broad Institute Genome Sequencing Center for Infectious Disease"/>
            <person name="Wu L."/>
            <person name="Ma J."/>
        </authorList>
    </citation>
    <scope>NUCLEOTIDE SEQUENCE [LARGE SCALE GENOMIC DNA]</scope>
    <source>
        <strain evidence="4">ICMP 19430</strain>
    </source>
</reference>
<organism evidence="3 4">
    <name type="scientific">Rhodococcus daqingensis</name>
    <dbReference type="NCBI Taxonomy" id="2479363"/>
    <lineage>
        <taxon>Bacteria</taxon>
        <taxon>Bacillati</taxon>
        <taxon>Actinomycetota</taxon>
        <taxon>Actinomycetes</taxon>
        <taxon>Mycobacteriales</taxon>
        <taxon>Nocardiaceae</taxon>
        <taxon>Rhodococcus</taxon>
    </lineage>
</organism>
<feature type="region of interest" description="Disordered" evidence="1">
    <location>
        <begin position="18"/>
        <end position="47"/>
    </location>
</feature>
<proteinExistence type="predicted"/>
<feature type="compositionally biased region" description="Polar residues" evidence="1">
    <location>
        <begin position="24"/>
        <end position="45"/>
    </location>
</feature>
<protein>
    <recommendedName>
        <fullName evidence="5">Excalibur calcium-binding domain-containing protein</fullName>
    </recommendedName>
</protein>
<accession>A0ABW2RXA5</accession>
<feature type="chain" id="PRO_5046832828" description="Excalibur calcium-binding domain-containing protein" evidence="2">
    <location>
        <begin position="21"/>
        <end position="100"/>
    </location>
</feature>
<dbReference type="Proteomes" id="UP001596484">
    <property type="component" value="Unassembled WGS sequence"/>
</dbReference>
<evidence type="ECO:0000313" key="4">
    <source>
        <dbReference type="Proteomes" id="UP001596484"/>
    </source>
</evidence>
<keyword evidence="2" id="KW-0732">Signal</keyword>
<evidence type="ECO:0000256" key="1">
    <source>
        <dbReference type="SAM" id="MobiDB-lite"/>
    </source>
</evidence>
<keyword evidence="4" id="KW-1185">Reference proteome</keyword>
<gene>
    <name evidence="3" type="ORF">ACFQS9_11005</name>
</gene>